<accession>A0A5N0EJB8</accession>
<name>A0A5N0EJB8_9NOCA</name>
<dbReference type="GO" id="GO:0004074">
    <property type="term" value="F:biliverdin reductase [NAD(P)H] activity"/>
    <property type="evidence" value="ECO:0007669"/>
    <property type="project" value="TreeGrafter"/>
</dbReference>
<dbReference type="Gene3D" id="3.40.50.720">
    <property type="entry name" value="NAD(P)-binding Rossmann-like Domain"/>
    <property type="match status" value="1"/>
</dbReference>
<dbReference type="RefSeq" id="WP_150402540.1">
    <property type="nucleotide sequence ID" value="NZ_VXLC01000004.1"/>
</dbReference>
<proteinExistence type="predicted"/>
<evidence type="ECO:0000259" key="1">
    <source>
        <dbReference type="Pfam" id="PF13460"/>
    </source>
</evidence>
<dbReference type="Proteomes" id="UP000323876">
    <property type="component" value="Unassembled WGS sequence"/>
</dbReference>
<dbReference type="PANTHER" id="PTHR43355:SF2">
    <property type="entry name" value="FLAVIN REDUCTASE (NADPH)"/>
    <property type="match status" value="1"/>
</dbReference>
<dbReference type="CDD" id="cd05244">
    <property type="entry name" value="BVR-B_like_SDR_a"/>
    <property type="match status" value="1"/>
</dbReference>
<reference evidence="2 3" key="1">
    <citation type="submission" date="2019-09" db="EMBL/GenBank/DDBJ databases">
        <authorList>
            <person name="Wang X."/>
        </authorList>
    </citation>
    <scope>NUCLEOTIDE SEQUENCE [LARGE SCALE GENOMIC DNA]</scope>
    <source>
        <strain evidence="2 3">CICC 11023</strain>
    </source>
</reference>
<organism evidence="2 3">
    <name type="scientific">Nocardia colli</name>
    <dbReference type="NCBI Taxonomy" id="2545717"/>
    <lineage>
        <taxon>Bacteria</taxon>
        <taxon>Bacillati</taxon>
        <taxon>Actinomycetota</taxon>
        <taxon>Actinomycetes</taxon>
        <taxon>Mycobacteriales</taxon>
        <taxon>Nocardiaceae</taxon>
        <taxon>Nocardia</taxon>
    </lineage>
</organism>
<dbReference type="GO" id="GO:0042602">
    <property type="term" value="F:riboflavin reductase (NADPH) activity"/>
    <property type="evidence" value="ECO:0007669"/>
    <property type="project" value="TreeGrafter"/>
</dbReference>
<dbReference type="InterPro" id="IPR051606">
    <property type="entry name" value="Polyketide_Oxido-like"/>
</dbReference>
<sequence length="206" mass="22329">MKVIVFGAAGRAGRAIVTEALTAGHDVTAAVRDPAKLSPADQLTMVRADVRDPDSVRAAIAGHDAVISAIGPAGRHAHGLYSDAARALVPAMQSTGVDRLIAITSSGVRRDDPNHARWYRCLARTLMNELYGDMRLMESIITESAVDWTFVRPTRLTDDPPTATYRVQDGETPSGGWKVPVADVARFIIEELDRHRWSHAAPTLAR</sequence>
<dbReference type="SUPFAM" id="SSF51735">
    <property type="entry name" value="NAD(P)-binding Rossmann-fold domains"/>
    <property type="match status" value="1"/>
</dbReference>
<feature type="domain" description="NAD(P)-binding" evidence="1">
    <location>
        <begin position="7"/>
        <end position="193"/>
    </location>
</feature>
<dbReference type="AlphaFoldDB" id="A0A5N0EJB8"/>
<gene>
    <name evidence="2" type="ORF">F3087_15185</name>
</gene>
<dbReference type="InterPro" id="IPR016040">
    <property type="entry name" value="NAD(P)-bd_dom"/>
</dbReference>
<keyword evidence="3" id="KW-1185">Reference proteome</keyword>
<dbReference type="Pfam" id="PF13460">
    <property type="entry name" value="NAD_binding_10"/>
    <property type="match status" value="1"/>
</dbReference>
<protein>
    <submittedName>
        <fullName evidence="2">SDR family oxidoreductase</fullName>
    </submittedName>
</protein>
<dbReference type="OrthoDB" id="3763081at2"/>
<comment type="caution">
    <text evidence="2">The sequence shown here is derived from an EMBL/GenBank/DDBJ whole genome shotgun (WGS) entry which is preliminary data.</text>
</comment>
<dbReference type="InterPro" id="IPR036291">
    <property type="entry name" value="NAD(P)-bd_dom_sf"/>
</dbReference>
<dbReference type="EMBL" id="VXLC01000004">
    <property type="protein sequence ID" value="KAA8888374.1"/>
    <property type="molecule type" value="Genomic_DNA"/>
</dbReference>
<evidence type="ECO:0000313" key="2">
    <source>
        <dbReference type="EMBL" id="KAA8888374.1"/>
    </source>
</evidence>
<evidence type="ECO:0000313" key="3">
    <source>
        <dbReference type="Proteomes" id="UP000323876"/>
    </source>
</evidence>
<dbReference type="PANTHER" id="PTHR43355">
    <property type="entry name" value="FLAVIN REDUCTASE (NADPH)"/>
    <property type="match status" value="1"/>
</dbReference>